<accession>A0A1V4H8A9</accession>
<reference evidence="2" key="1">
    <citation type="submission" date="2016-07" db="EMBL/GenBank/DDBJ databases">
        <authorList>
            <person name="Florea S."/>
            <person name="Webb J.S."/>
            <person name="Jaromczyk J."/>
            <person name="Schardl C.L."/>
        </authorList>
    </citation>
    <scope>NUCLEOTIDE SEQUENCE [LARGE SCALE GENOMIC DNA]</scope>
    <source>
        <strain evidence="2">CY1</strain>
    </source>
</reference>
<evidence type="ECO:0000313" key="1">
    <source>
        <dbReference type="EMBL" id="OPH47455.1"/>
    </source>
</evidence>
<keyword evidence="2" id="KW-1185">Reference proteome</keyword>
<dbReference type="EMBL" id="MBTG01000056">
    <property type="protein sequence ID" value="OPH47455.1"/>
    <property type="molecule type" value="Genomic_DNA"/>
</dbReference>
<evidence type="ECO:0000313" key="2">
    <source>
        <dbReference type="Proteomes" id="UP000190626"/>
    </source>
</evidence>
<name>A0A1V4H8A9_9BACL</name>
<proteinExistence type="predicted"/>
<dbReference type="Proteomes" id="UP000190626">
    <property type="component" value="Unassembled WGS sequence"/>
</dbReference>
<protein>
    <submittedName>
        <fullName evidence="1">Uncharacterized protein</fullName>
    </submittedName>
</protein>
<comment type="caution">
    <text evidence="1">The sequence shown here is derived from an EMBL/GenBank/DDBJ whole genome shotgun (WGS) entry which is preliminary data.</text>
</comment>
<gene>
    <name evidence="1" type="ORF">BC351_09600</name>
</gene>
<organism evidence="1 2">
    <name type="scientific">Paenibacillus ferrarius</name>
    <dbReference type="NCBI Taxonomy" id="1469647"/>
    <lineage>
        <taxon>Bacteria</taxon>
        <taxon>Bacillati</taxon>
        <taxon>Bacillota</taxon>
        <taxon>Bacilli</taxon>
        <taxon>Bacillales</taxon>
        <taxon>Paenibacillaceae</taxon>
        <taxon>Paenibacillus</taxon>
    </lineage>
</organism>
<sequence>MRVESLRAAFEIVFIPRNKFKKHDFNSGWNPTSIPPHEQKYGFTRKRTVRMFSLTVFLILAKPPN</sequence>
<dbReference type="AlphaFoldDB" id="A0A1V4H8A9"/>